<dbReference type="EMBL" id="CAJVAX010000008">
    <property type="protein sequence ID" value="CAG7623309.1"/>
    <property type="molecule type" value="Genomic_DNA"/>
</dbReference>
<feature type="compositionally biased region" description="Basic and acidic residues" evidence="1">
    <location>
        <begin position="1"/>
        <end position="28"/>
    </location>
</feature>
<name>A0A9W4EDH9_9ACTN</name>
<gene>
    <name evidence="2" type="ORF">SBRY_160025</name>
</gene>
<dbReference type="AlphaFoldDB" id="A0A9W4EDH9"/>
<evidence type="ECO:0000313" key="3">
    <source>
        <dbReference type="Proteomes" id="UP001153328"/>
    </source>
</evidence>
<protein>
    <submittedName>
        <fullName evidence="2">Uncharacterized protein</fullName>
    </submittedName>
</protein>
<accession>A0A9W4EDH9</accession>
<evidence type="ECO:0000313" key="2">
    <source>
        <dbReference type="EMBL" id="CAG7623309.1"/>
    </source>
</evidence>
<organism evidence="2 3">
    <name type="scientific">Actinacidiphila bryophytorum</name>
    <dbReference type="NCBI Taxonomy" id="1436133"/>
    <lineage>
        <taxon>Bacteria</taxon>
        <taxon>Bacillati</taxon>
        <taxon>Actinomycetota</taxon>
        <taxon>Actinomycetes</taxon>
        <taxon>Kitasatosporales</taxon>
        <taxon>Streptomycetaceae</taxon>
        <taxon>Actinacidiphila</taxon>
    </lineage>
</organism>
<dbReference type="Proteomes" id="UP001153328">
    <property type="component" value="Unassembled WGS sequence"/>
</dbReference>
<reference evidence="2" key="1">
    <citation type="submission" date="2021-06" db="EMBL/GenBank/DDBJ databases">
        <authorList>
            <person name="Arsene-Ploetze F."/>
        </authorList>
    </citation>
    <scope>NUCLEOTIDE SEQUENCE</scope>
    <source>
        <strain evidence="2">SBRY1</strain>
    </source>
</reference>
<feature type="region of interest" description="Disordered" evidence="1">
    <location>
        <begin position="1"/>
        <end position="157"/>
    </location>
</feature>
<sequence>MARRGHDAAHPELNTHMKCKIDSGDGHHPHAGHARPPRPYLVRTPGHRRPRRPQPARPPAPGGAGGAGRPARGRRTAAVVRDGRAPVRAHRCAQWATRARPPAPPPGQHRVPVRPAALHARGPRGPACPRRPPVRRPLRGVRPRPVAQPVSRRTVRL</sequence>
<evidence type="ECO:0000256" key="1">
    <source>
        <dbReference type="SAM" id="MobiDB-lite"/>
    </source>
</evidence>
<proteinExistence type="predicted"/>
<keyword evidence="3" id="KW-1185">Reference proteome</keyword>
<feature type="compositionally biased region" description="Basic residues" evidence="1">
    <location>
        <begin position="132"/>
        <end position="142"/>
    </location>
</feature>
<comment type="caution">
    <text evidence="2">The sequence shown here is derived from an EMBL/GenBank/DDBJ whole genome shotgun (WGS) entry which is preliminary data.</text>
</comment>
<feature type="compositionally biased region" description="Basic residues" evidence="1">
    <location>
        <begin position="45"/>
        <end position="54"/>
    </location>
</feature>